<organismHost>
    <name type="scientific">Homo sapiens</name>
    <name type="common">Human</name>
    <dbReference type="NCBI Taxonomy" id="9606"/>
</organismHost>
<dbReference type="InterPro" id="IPR006803">
    <property type="entry name" value="Poxvirus_I5"/>
</dbReference>
<evidence type="ECO:0000313" key="7">
    <source>
        <dbReference type="EMBL" id="AHZ33730.1"/>
    </source>
</evidence>
<dbReference type="Pfam" id="PF04713">
    <property type="entry name" value="Pox_I5"/>
    <property type="match status" value="1"/>
</dbReference>
<keyword evidence="4" id="KW-0426">Late protein</keyword>
<keyword evidence="3" id="KW-0946">Virion</keyword>
<evidence type="ECO:0000256" key="3">
    <source>
        <dbReference type="ARBA" id="ARBA00022844"/>
    </source>
</evidence>
<organismHost>
    <name type="scientific">Capra hircus</name>
    <name type="common">Goat</name>
    <dbReference type="NCBI Taxonomy" id="9925"/>
</organismHost>
<reference evidence="7 8" key="1">
    <citation type="submission" date="2013-06" db="EMBL/GenBank/DDBJ databases">
        <title>Complete genome of orf virus NA1/11 and comparative genomic with other parapoxvirus.</title>
        <authorList>
            <person name="Li W."/>
            <person name="Hao W."/>
            <person name="Ning Z."/>
            <person name="Chi X."/>
            <person name="Tong C."/>
            <person name="Gao F."/>
            <person name="Song D."/>
            <person name="Li M."/>
            <person name="Luo S."/>
        </authorList>
    </citation>
    <scope>NUCLEOTIDE SEQUENCE [LARGE SCALE GENOMIC DNA]</scope>
    <source>
        <strain evidence="7">NA1/11</strain>
    </source>
</reference>
<dbReference type="Proteomes" id="UP000150883">
    <property type="component" value="Segment"/>
</dbReference>
<protein>
    <submittedName>
        <fullName evidence="7">IMV membrane protein</fullName>
    </submittedName>
</protein>
<dbReference type="GO" id="GO:0055036">
    <property type="term" value="C:virion membrane"/>
    <property type="evidence" value="ECO:0007669"/>
    <property type="project" value="UniProtKB-SubCell"/>
</dbReference>
<proteinExistence type="predicted"/>
<organism evidence="7 8">
    <name type="scientific">Orf virus</name>
    <name type="common">ORFV</name>
    <dbReference type="NCBI Taxonomy" id="10258"/>
    <lineage>
        <taxon>Viruses</taxon>
        <taxon>Varidnaviria</taxon>
        <taxon>Bamfordvirae</taxon>
        <taxon>Nucleocytoviricota</taxon>
        <taxon>Pokkesviricetes</taxon>
        <taxon>Chitovirales</taxon>
        <taxon>Poxviridae</taxon>
        <taxon>Chordopoxvirinae</taxon>
        <taxon>Parapoxvirus</taxon>
        <taxon>Parapoxvirus orf</taxon>
    </lineage>
</organism>
<name>A0A0F6N1Q4_ORFV</name>
<evidence type="ECO:0000256" key="2">
    <source>
        <dbReference type="ARBA" id="ARBA00022692"/>
    </source>
</evidence>
<accession>A0A0F6N1Q4</accession>
<keyword evidence="6" id="KW-0472">Membrane</keyword>
<evidence type="ECO:0000256" key="1">
    <source>
        <dbReference type="ARBA" id="ARBA00004385"/>
    </source>
</evidence>
<evidence type="ECO:0000313" key="8">
    <source>
        <dbReference type="Proteomes" id="UP000150883"/>
    </source>
</evidence>
<sequence length="78" mass="8421">MESRDLGVAVGATILMLLVVVTNGATIARRGAPSLGIRSRGALRVLTVMDFVSLLTTIPCTIILYFLCMQALNSRRQN</sequence>
<evidence type="ECO:0000256" key="5">
    <source>
        <dbReference type="ARBA" id="ARBA00022989"/>
    </source>
</evidence>
<organismHost>
    <name type="scientific">Ovis aries</name>
    <name type="common">Sheep</name>
    <dbReference type="NCBI Taxonomy" id="9940"/>
</organismHost>
<comment type="subcellular location">
    <subcellularLocation>
        <location evidence="1">Virion membrane</location>
        <topology evidence="1">Multi-pass membrane protein</topology>
    </subcellularLocation>
</comment>
<evidence type="ECO:0000256" key="4">
    <source>
        <dbReference type="ARBA" id="ARBA00022921"/>
    </source>
</evidence>
<dbReference type="EMBL" id="KF234407">
    <property type="protein sequence ID" value="AHZ33730.1"/>
    <property type="molecule type" value="Genomic_DNA"/>
</dbReference>
<keyword evidence="5" id="KW-1133">Transmembrane helix</keyword>
<evidence type="ECO:0000256" key="6">
    <source>
        <dbReference type="ARBA" id="ARBA00023136"/>
    </source>
</evidence>
<keyword evidence="2" id="KW-0812">Transmembrane</keyword>